<proteinExistence type="inferred from homology"/>
<dbReference type="RefSeq" id="WP_201661912.1">
    <property type="nucleotide sequence ID" value="NZ_JAEQNC010000011.1"/>
</dbReference>
<dbReference type="Gene3D" id="3.40.50.300">
    <property type="entry name" value="P-loop containing nucleotide triphosphate hydrolases"/>
    <property type="match status" value="1"/>
</dbReference>
<sequence>MAEIKAHEFEQFAKRRSRDFRLFLVYGPDRGLVSERAGELAKLTGVDKSDAFSFMRLDASDVSSDPGRLFDEAYSSGLFGGDKLIWIKGAGADKAIAEAVTELAARIPDNVTIIIEAGDLKKGANLRKAAEQASGAVSIPCYADDAKSLNTLIDTELAAFGLRITGDARQALLDFLGGDRIASRNEIRKLALYAMGQPTIEVHHVNEIVGDASAISTDDAIDAILQGDRAGFLHATQKVVASKTPVFLVLQGCLRQFQLLDLMRADMDERRVSASDAMNTHARHLHFRRKPIVEAALRQWSAQSISIELSRLQSAVLQTRQRNTLEDTIAMQTLLATTLVAGRNRAPANR</sequence>
<dbReference type="InterPro" id="IPR010372">
    <property type="entry name" value="DNA_pol3_delta_N"/>
</dbReference>
<comment type="caution">
    <text evidence="10">The sequence shown here is derived from an EMBL/GenBank/DDBJ whole genome shotgun (WGS) entry which is preliminary data.</text>
</comment>
<dbReference type="SUPFAM" id="SSF52540">
    <property type="entry name" value="P-loop containing nucleoside triphosphate hydrolases"/>
    <property type="match status" value="1"/>
</dbReference>
<feature type="domain" description="DNA polymerase III delta N-terminal" evidence="9">
    <location>
        <begin position="24"/>
        <end position="134"/>
    </location>
</feature>
<evidence type="ECO:0000256" key="8">
    <source>
        <dbReference type="ARBA" id="ARBA00049244"/>
    </source>
</evidence>
<dbReference type="PANTHER" id="PTHR34388">
    <property type="entry name" value="DNA POLYMERASE III SUBUNIT DELTA"/>
    <property type="match status" value="1"/>
</dbReference>
<evidence type="ECO:0000313" key="11">
    <source>
        <dbReference type="Proteomes" id="UP000633219"/>
    </source>
</evidence>
<keyword evidence="6" id="KW-0239">DNA-directed DNA polymerase</keyword>
<dbReference type="GO" id="GO:0009360">
    <property type="term" value="C:DNA polymerase III complex"/>
    <property type="evidence" value="ECO:0007669"/>
    <property type="project" value="InterPro"/>
</dbReference>
<evidence type="ECO:0000313" key="10">
    <source>
        <dbReference type="EMBL" id="MBL0374144.1"/>
    </source>
</evidence>
<dbReference type="NCBIfam" id="TIGR01128">
    <property type="entry name" value="holA"/>
    <property type="match status" value="1"/>
</dbReference>
<dbReference type="GO" id="GO:0006261">
    <property type="term" value="P:DNA-templated DNA replication"/>
    <property type="evidence" value="ECO:0007669"/>
    <property type="project" value="TreeGrafter"/>
</dbReference>
<organism evidence="10 11">
    <name type="scientific">Rhizobium setariae</name>
    <dbReference type="NCBI Taxonomy" id="2801340"/>
    <lineage>
        <taxon>Bacteria</taxon>
        <taxon>Pseudomonadati</taxon>
        <taxon>Pseudomonadota</taxon>
        <taxon>Alphaproteobacteria</taxon>
        <taxon>Hyphomicrobiales</taxon>
        <taxon>Rhizobiaceae</taxon>
        <taxon>Rhizobium/Agrobacterium group</taxon>
        <taxon>Rhizobium</taxon>
    </lineage>
</organism>
<evidence type="ECO:0000256" key="4">
    <source>
        <dbReference type="ARBA" id="ARBA00022695"/>
    </source>
</evidence>
<dbReference type="GO" id="GO:0003887">
    <property type="term" value="F:DNA-directed DNA polymerase activity"/>
    <property type="evidence" value="ECO:0007669"/>
    <property type="project" value="UniProtKB-KW"/>
</dbReference>
<keyword evidence="4" id="KW-0548">Nucleotidyltransferase</keyword>
<dbReference type="EMBL" id="JAEQNC010000011">
    <property type="protein sequence ID" value="MBL0374144.1"/>
    <property type="molecule type" value="Genomic_DNA"/>
</dbReference>
<keyword evidence="5" id="KW-0235">DNA replication</keyword>
<gene>
    <name evidence="10" type="ORF">JJB09_19145</name>
</gene>
<accession>A0A936YP19</accession>
<evidence type="ECO:0000256" key="6">
    <source>
        <dbReference type="ARBA" id="ARBA00022932"/>
    </source>
</evidence>
<evidence type="ECO:0000256" key="7">
    <source>
        <dbReference type="ARBA" id="ARBA00034754"/>
    </source>
</evidence>
<reference evidence="10" key="1">
    <citation type="submission" date="2021-01" db="EMBL/GenBank/DDBJ databases">
        <title>Rhizobium sp. strain KVB221 16S ribosomal RNA gene Genome sequencing and assembly.</title>
        <authorList>
            <person name="Kang M."/>
        </authorList>
    </citation>
    <scope>NUCLEOTIDE SEQUENCE</scope>
    <source>
        <strain evidence="10">KVB221</strain>
    </source>
</reference>
<evidence type="ECO:0000256" key="5">
    <source>
        <dbReference type="ARBA" id="ARBA00022705"/>
    </source>
</evidence>
<dbReference type="InterPro" id="IPR005790">
    <property type="entry name" value="DNA_polIII_delta"/>
</dbReference>
<dbReference type="Gene3D" id="1.10.8.60">
    <property type="match status" value="1"/>
</dbReference>
<dbReference type="InterPro" id="IPR008921">
    <property type="entry name" value="DNA_pol3_clamp-load_cplx_C"/>
</dbReference>
<comment type="similarity">
    <text evidence="7">Belongs to the DNA polymerase HolA subunit family.</text>
</comment>
<dbReference type="GO" id="GO:0003677">
    <property type="term" value="F:DNA binding"/>
    <property type="evidence" value="ECO:0007669"/>
    <property type="project" value="InterPro"/>
</dbReference>
<dbReference type="Proteomes" id="UP000633219">
    <property type="component" value="Unassembled WGS sequence"/>
</dbReference>
<dbReference type="InterPro" id="IPR027417">
    <property type="entry name" value="P-loop_NTPase"/>
</dbReference>
<protein>
    <recommendedName>
        <fullName evidence="2">DNA polymerase III subunit delta</fullName>
        <ecNumber evidence="1">2.7.7.7</ecNumber>
    </recommendedName>
</protein>
<comment type="catalytic activity">
    <reaction evidence="8">
        <text>DNA(n) + a 2'-deoxyribonucleoside 5'-triphosphate = DNA(n+1) + diphosphate</text>
        <dbReference type="Rhea" id="RHEA:22508"/>
        <dbReference type="Rhea" id="RHEA-COMP:17339"/>
        <dbReference type="Rhea" id="RHEA-COMP:17340"/>
        <dbReference type="ChEBI" id="CHEBI:33019"/>
        <dbReference type="ChEBI" id="CHEBI:61560"/>
        <dbReference type="ChEBI" id="CHEBI:173112"/>
        <dbReference type="EC" id="2.7.7.7"/>
    </reaction>
</comment>
<dbReference type="EC" id="2.7.7.7" evidence="1"/>
<keyword evidence="3" id="KW-0808">Transferase</keyword>
<evidence type="ECO:0000256" key="3">
    <source>
        <dbReference type="ARBA" id="ARBA00022679"/>
    </source>
</evidence>
<name>A0A936YP19_9HYPH</name>
<dbReference type="PANTHER" id="PTHR34388:SF1">
    <property type="entry name" value="DNA POLYMERASE III SUBUNIT DELTA"/>
    <property type="match status" value="1"/>
</dbReference>
<dbReference type="Pfam" id="PF06144">
    <property type="entry name" value="DNA_pol3_delta"/>
    <property type="match status" value="1"/>
</dbReference>
<evidence type="ECO:0000256" key="1">
    <source>
        <dbReference type="ARBA" id="ARBA00012417"/>
    </source>
</evidence>
<evidence type="ECO:0000256" key="2">
    <source>
        <dbReference type="ARBA" id="ARBA00017703"/>
    </source>
</evidence>
<evidence type="ECO:0000259" key="9">
    <source>
        <dbReference type="Pfam" id="PF06144"/>
    </source>
</evidence>
<keyword evidence="11" id="KW-1185">Reference proteome</keyword>
<dbReference type="SUPFAM" id="SSF48019">
    <property type="entry name" value="post-AAA+ oligomerization domain-like"/>
    <property type="match status" value="1"/>
</dbReference>
<dbReference type="AlphaFoldDB" id="A0A936YP19"/>
<dbReference type="Gene3D" id="1.20.272.10">
    <property type="match status" value="1"/>
</dbReference>